<sequence length="84" mass="9674">MNIHMYNSNPTLIDIVYEALTRLGFCAVIKDRGLPKGAKKRAYEIRIKGWKESMKFILLVKPIIKVPRWIKSAQEAWLPMGAES</sequence>
<reference evidence="1" key="1">
    <citation type="journal article" date="2023" name="ISME Commun">
        <title>Diversity of Bathyarchaeia viruses in metagenomes and virus-encoded CRISPR system components.</title>
        <authorList>
            <person name="Duan C."/>
            <person name="Liu Y."/>
            <person name="Liu Y."/>
            <person name="Liu L."/>
            <person name="Cai M."/>
            <person name="Zhang R."/>
            <person name="Zeng Q."/>
            <person name="Koonin E.V."/>
            <person name="Krupovic M."/>
            <person name="Li M."/>
        </authorList>
    </citation>
    <scope>NUCLEOTIDE SEQUENCE</scope>
    <source>
        <strain evidence="1">Chiyou-1</strain>
    </source>
</reference>
<dbReference type="EMBL" id="PP467602">
    <property type="protein sequence ID" value="WYC14546.1"/>
    <property type="molecule type" value="Genomic_DNA"/>
</dbReference>
<organism evidence="1">
    <name type="scientific">Ligamenvirales sp</name>
    <dbReference type="NCBI Taxonomy" id="2832923"/>
    <lineage>
        <taxon>Viruses</taxon>
        <taxon>Adnaviria</taxon>
        <taxon>Zilligvirae</taxon>
        <taxon>Taleaviricota</taxon>
        <taxon>Tokiviricetes</taxon>
        <taxon>Ligamenvirales</taxon>
    </lineage>
</organism>
<keyword evidence="1" id="KW-0255">Endonuclease</keyword>
<proteinExistence type="predicted"/>
<keyword evidence="1" id="KW-0540">Nuclease</keyword>
<dbReference type="GO" id="GO:0004519">
    <property type="term" value="F:endonuclease activity"/>
    <property type="evidence" value="ECO:0007669"/>
    <property type="project" value="UniProtKB-KW"/>
</dbReference>
<name>A0AAU6PXA0_9VIRU</name>
<reference evidence="1" key="2">
    <citation type="submission" date="2024-03" db="EMBL/GenBank/DDBJ databases">
        <authorList>
            <person name="Roux S."/>
            <person name="Duan C."/>
        </authorList>
    </citation>
    <scope>NUCLEOTIDE SEQUENCE</scope>
    <source>
        <strain evidence="1">Chiyou-1</strain>
    </source>
</reference>
<evidence type="ECO:0000313" key="1">
    <source>
        <dbReference type="EMBL" id="WYC14546.1"/>
    </source>
</evidence>
<keyword evidence="1" id="KW-0378">Hydrolase</keyword>
<accession>A0AAU6PXA0</accession>
<protein>
    <submittedName>
        <fullName evidence="1">Homing endonuclease</fullName>
    </submittedName>
</protein>